<feature type="region of interest" description="Disordered" evidence="1">
    <location>
        <begin position="256"/>
        <end position="278"/>
    </location>
</feature>
<protein>
    <recommendedName>
        <fullName evidence="2">RanBD1 domain-containing protein</fullName>
    </recommendedName>
</protein>
<feature type="compositionally biased region" description="Basic and acidic residues" evidence="1">
    <location>
        <begin position="1"/>
        <end position="10"/>
    </location>
</feature>
<dbReference type="InterPro" id="IPR000156">
    <property type="entry name" value="Ran_bind_dom"/>
</dbReference>
<dbReference type="SUPFAM" id="SSF50729">
    <property type="entry name" value="PH domain-like"/>
    <property type="match status" value="1"/>
</dbReference>
<feature type="compositionally biased region" description="Low complexity" evidence="1">
    <location>
        <begin position="53"/>
        <end position="76"/>
    </location>
</feature>
<evidence type="ECO:0000256" key="1">
    <source>
        <dbReference type="SAM" id="MobiDB-lite"/>
    </source>
</evidence>
<dbReference type="Pfam" id="PF00638">
    <property type="entry name" value="Ran_BP1"/>
    <property type="match status" value="1"/>
</dbReference>
<feature type="compositionally biased region" description="Low complexity" evidence="1">
    <location>
        <begin position="11"/>
        <end position="26"/>
    </location>
</feature>
<feature type="region of interest" description="Disordered" evidence="1">
    <location>
        <begin position="128"/>
        <end position="153"/>
    </location>
</feature>
<feature type="compositionally biased region" description="Low complexity" evidence="1">
    <location>
        <begin position="128"/>
        <end position="137"/>
    </location>
</feature>
<reference evidence="3 4" key="1">
    <citation type="submission" date="2024-04" db="EMBL/GenBank/DDBJ databases">
        <title>Tritrichomonas musculus Genome.</title>
        <authorList>
            <person name="Alves-Ferreira E."/>
            <person name="Grigg M."/>
            <person name="Lorenzi H."/>
            <person name="Galac M."/>
        </authorList>
    </citation>
    <scope>NUCLEOTIDE SEQUENCE [LARGE SCALE GENOMIC DNA]</scope>
    <source>
        <strain evidence="3 4">EAF2021</strain>
    </source>
</reference>
<feature type="region of interest" description="Disordered" evidence="1">
    <location>
        <begin position="1"/>
        <end position="76"/>
    </location>
</feature>
<keyword evidence="4" id="KW-1185">Reference proteome</keyword>
<evidence type="ECO:0000313" key="3">
    <source>
        <dbReference type="EMBL" id="KAK8866777.1"/>
    </source>
</evidence>
<evidence type="ECO:0000259" key="2">
    <source>
        <dbReference type="PROSITE" id="PS50196"/>
    </source>
</evidence>
<dbReference type="SMART" id="SM00160">
    <property type="entry name" value="RanBD"/>
    <property type="match status" value="1"/>
</dbReference>
<sequence length="408" mass="45243">MKKSARKESTKSQNKTSKSKSNSKNSDPIPEPVANTIEDKTDNKESVEEKRPQSPFQSPFSLSRTNSLSASSSAYSNQNPFNHNQFLRHFCFGTGKDFISNNNPNKSFTESIFSLKLNFDENSVLSNNNPNSLANKSDSTNFNNENGDDNEIPSTVIEIDGQTGEENEERLFDAPAILYRVRIEGGSSQDNLNDNTNMNNSIKISETPFFPTNTTSKKVQFSFQSSSIGRSFSPSTPLSSANMSRTMSAAANTQIDNNNVSNRGRTNSSTNINLSGTNKNGSVIPFRSNSAPAPKATLVEVGAGNLHLNKGDGFYRLVMRRKQVGKVCLNMRVFSDMKPKAQQRNYVSFIGYEVDDTLQASQEDSNNGGDKSATQLKYIVFKLRFKDEATQKDFISKLNDIIQELNQK</sequence>
<evidence type="ECO:0000313" key="4">
    <source>
        <dbReference type="Proteomes" id="UP001470230"/>
    </source>
</evidence>
<dbReference type="PROSITE" id="PS50196">
    <property type="entry name" value="RANBD1"/>
    <property type="match status" value="1"/>
</dbReference>
<comment type="caution">
    <text evidence="3">The sequence shown here is derived from an EMBL/GenBank/DDBJ whole genome shotgun (WGS) entry which is preliminary data.</text>
</comment>
<dbReference type="Gene3D" id="2.30.29.30">
    <property type="entry name" value="Pleckstrin-homology domain (PH domain)/Phosphotyrosine-binding domain (PTB)"/>
    <property type="match status" value="1"/>
</dbReference>
<dbReference type="InterPro" id="IPR011993">
    <property type="entry name" value="PH-like_dom_sf"/>
</dbReference>
<feature type="domain" description="RanBD1" evidence="2">
    <location>
        <begin position="231"/>
        <end position="407"/>
    </location>
</feature>
<dbReference type="EMBL" id="JAPFFF010000015">
    <property type="protein sequence ID" value="KAK8866777.1"/>
    <property type="molecule type" value="Genomic_DNA"/>
</dbReference>
<organism evidence="3 4">
    <name type="scientific">Tritrichomonas musculus</name>
    <dbReference type="NCBI Taxonomy" id="1915356"/>
    <lineage>
        <taxon>Eukaryota</taxon>
        <taxon>Metamonada</taxon>
        <taxon>Parabasalia</taxon>
        <taxon>Tritrichomonadida</taxon>
        <taxon>Tritrichomonadidae</taxon>
        <taxon>Tritrichomonas</taxon>
    </lineage>
</organism>
<dbReference type="Proteomes" id="UP001470230">
    <property type="component" value="Unassembled WGS sequence"/>
</dbReference>
<feature type="compositionally biased region" description="Basic and acidic residues" evidence="1">
    <location>
        <begin position="37"/>
        <end position="52"/>
    </location>
</feature>
<gene>
    <name evidence="3" type="ORF">M9Y10_009745</name>
</gene>
<accession>A0ABR2IP91</accession>
<proteinExistence type="predicted"/>
<name>A0ABR2IP91_9EUKA</name>